<keyword evidence="3" id="KW-0175">Coiled coil</keyword>
<proteinExistence type="predicted"/>
<dbReference type="EMBL" id="OC926066">
    <property type="protein sequence ID" value="CAD7656511.1"/>
    <property type="molecule type" value="Genomic_DNA"/>
</dbReference>
<evidence type="ECO:0000259" key="4">
    <source>
        <dbReference type="PROSITE" id="PS50102"/>
    </source>
</evidence>
<protein>
    <recommendedName>
        <fullName evidence="4">RRM domain-containing protein</fullName>
    </recommendedName>
</protein>
<dbReference type="SUPFAM" id="SSF54928">
    <property type="entry name" value="RNA-binding domain, RBD"/>
    <property type="match status" value="1"/>
</dbReference>
<dbReference type="SMART" id="SM00360">
    <property type="entry name" value="RRM"/>
    <property type="match status" value="1"/>
</dbReference>
<keyword evidence="6" id="KW-1185">Reference proteome</keyword>
<dbReference type="OrthoDB" id="6435563at2759"/>
<reference evidence="5" key="1">
    <citation type="submission" date="2020-11" db="EMBL/GenBank/DDBJ databases">
        <authorList>
            <person name="Tran Van P."/>
        </authorList>
    </citation>
    <scope>NUCLEOTIDE SEQUENCE</scope>
</reference>
<dbReference type="GO" id="GO:0009897">
    <property type="term" value="C:external side of plasma membrane"/>
    <property type="evidence" value="ECO:0007669"/>
    <property type="project" value="InterPro"/>
</dbReference>
<evidence type="ECO:0000256" key="1">
    <source>
        <dbReference type="ARBA" id="ARBA00022884"/>
    </source>
</evidence>
<dbReference type="Proteomes" id="UP000728032">
    <property type="component" value="Unassembled WGS sequence"/>
</dbReference>
<dbReference type="InterPro" id="IPR056611">
    <property type="entry name" value="ENOX1/2_dom"/>
</dbReference>
<dbReference type="InterPro" id="IPR038876">
    <property type="entry name" value="ENOX"/>
</dbReference>
<gene>
    <name evidence="5" type="ORF">ONB1V03_LOCUS13147</name>
</gene>
<feature type="domain" description="RRM" evidence="4">
    <location>
        <begin position="149"/>
        <end position="231"/>
    </location>
</feature>
<name>A0A7R9QS57_9ACAR</name>
<dbReference type="PANTHER" id="PTHR16001:SF4">
    <property type="entry name" value="ECTO-NOX DISULFIDE-THIOL EXCHANGER 1-LIKE PROTEIN"/>
    <property type="match status" value="1"/>
</dbReference>
<dbReference type="AlphaFoldDB" id="A0A7R9QS57"/>
<dbReference type="Pfam" id="PF23267">
    <property type="entry name" value="ENOX1"/>
    <property type="match status" value="1"/>
</dbReference>
<dbReference type="PANTHER" id="PTHR16001">
    <property type="entry name" value="ECTO-NOX DISULFIDE-THIOL EXCHANGER"/>
    <property type="match status" value="1"/>
</dbReference>
<evidence type="ECO:0000256" key="2">
    <source>
        <dbReference type="PROSITE-ProRule" id="PRU00176"/>
    </source>
</evidence>
<dbReference type="InterPro" id="IPR035979">
    <property type="entry name" value="RBD_domain_sf"/>
</dbReference>
<dbReference type="PROSITE" id="PS50102">
    <property type="entry name" value="RRM"/>
    <property type="match status" value="1"/>
</dbReference>
<dbReference type="InterPro" id="IPR012677">
    <property type="entry name" value="Nucleotide-bd_a/b_plait_sf"/>
</dbReference>
<dbReference type="GO" id="GO:0003723">
    <property type="term" value="F:RNA binding"/>
    <property type="evidence" value="ECO:0007669"/>
    <property type="project" value="UniProtKB-UniRule"/>
</dbReference>
<feature type="coiled-coil region" evidence="3">
    <location>
        <begin position="436"/>
        <end position="488"/>
    </location>
</feature>
<organism evidence="5">
    <name type="scientific">Oppiella nova</name>
    <dbReference type="NCBI Taxonomy" id="334625"/>
    <lineage>
        <taxon>Eukaryota</taxon>
        <taxon>Metazoa</taxon>
        <taxon>Ecdysozoa</taxon>
        <taxon>Arthropoda</taxon>
        <taxon>Chelicerata</taxon>
        <taxon>Arachnida</taxon>
        <taxon>Acari</taxon>
        <taxon>Acariformes</taxon>
        <taxon>Sarcoptiformes</taxon>
        <taxon>Oribatida</taxon>
        <taxon>Brachypylina</taxon>
        <taxon>Oppioidea</taxon>
        <taxon>Oppiidae</taxon>
        <taxon>Oppiella</taxon>
    </lineage>
</organism>
<dbReference type="GO" id="GO:0016491">
    <property type="term" value="F:oxidoreductase activity"/>
    <property type="evidence" value="ECO:0007669"/>
    <property type="project" value="InterPro"/>
</dbReference>
<dbReference type="EMBL" id="CAJPVJ010011241">
    <property type="protein sequence ID" value="CAG2173698.1"/>
    <property type="molecule type" value="Genomic_DNA"/>
</dbReference>
<sequence>MQTFSDIMSFGCPSDSVPYINSSFNQNNPQMRQSLADNKSVNNIAMITPEMSSSQWILNPFCSSAPLMTTTIATNTPDMTSLLTSNFILPNNTTNAMSWRPSLDSVLGSVAVNNSNANKDVLRFKTCSLFAPKTTAPKMSTRERPLGCRTVFVGGLPENIAEDILHEVFSLTCGDISAVRMSKKKKNFCHIRFQNESSVETAIGLSGHRLKINDSDDSPNTGRLHIDYAQARDDQYDWECRQRALQRQMRHKERHEFDRTCPPSPPTVHFSDDEAIQLADKLKGELSFLKGVQVLVNWLERGECQKRNSGQFYTMIQSTNNHIKRLQNERTLFENEWINSRQIYHSKIEAILVQLTQIEKVFEAAMRQKAWDHFTKAQRKHIDVWFKQIKELKSAHIDHVLNQREEDEMDLSDGDDDHNPLIYGNNTSIAEPNNSVMSLRDENDALLCQVESFRNEAVFVEEESRQERERLEKQVSLLQQALQGMQHQLIALTRNKPEDCLPSNDCNACSDNREMSSNNNTFGAISSEKTALLISLISIYLNVHPYGTTSEDISSYLSQQSHIRETQLLSTAFIHSFLSQYPQLFTQLESDSNGRTLWRFSGFRT</sequence>
<evidence type="ECO:0000313" key="5">
    <source>
        <dbReference type="EMBL" id="CAD7656511.1"/>
    </source>
</evidence>
<dbReference type="InterPro" id="IPR000504">
    <property type="entry name" value="RRM_dom"/>
</dbReference>
<accession>A0A7R9QS57</accession>
<dbReference type="Pfam" id="PF00076">
    <property type="entry name" value="RRM_1"/>
    <property type="match status" value="1"/>
</dbReference>
<evidence type="ECO:0000256" key="3">
    <source>
        <dbReference type="SAM" id="Coils"/>
    </source>
</evidence>
<keyword evidence="1 2" id="KW-0694">RNA-binding</keyword>
<evidence type="ECO:0000313" key="6">
    <source>
        <dbReference type="Proteomes" id="UP000728032"/>
    </source>
</evidence>
<dbReference type="GO" id="GO:0007624">
    <property type="term" value="P:ultradian rhythm"/>
    <property type="evidence" value="ECO:0007669"/>
    <property type="project" value="InterPro"/>
</dbReference>
<dbReference type="Gene3D" id="3.30.70.330">
    <property type="match status" value="1"/>
</dbReference>